<keyword evidence="1" id="KW-1185">Reference proteome</keyword>
<accession>A0A1I7VDH6</accession>
<organism evidence="1 2">
    <name type="scientific">Loa loa</name>
    <name type="common">Eye worm</name>
    <name type="synonym">Filaria loa</name>
    <dbReference type="NCBI Taxonomy" id="7209"/>
    <lineage>
        <taxon>Eukaryota</taxon>
        <taxon>Metazoa</taxon>
        <taxon>Ecdysozoa</taxon>
        <taxon>Nematoda</taxon>
        <taxon>Chromadorea</taxon>
        <taxon>Rhabditida</taxon>
        <taxon>Spirurina</taxon>
        <taxon>Spiruromorpha</taxon>
        <taxon>Filarioidea</taxon>
        <taxon>Onchocercidae</taxon>
        <taxon>Loa</taxon>
    </lineage>
</organism>
<protein>
    <submittedName>
        <fullName evidence="2">LisH domain-containing protein</fullName>
    </submittedName>
</protein>
<dbReference type="WBParaSite" id="EN70_1353">
    <property type="protein sequence ID" value="EN70_1353"/>
    <property type="gene ID" value="EN70_1353"/>
</dbReference>
<name>A0A1I7VDH6_LOALO</name>
<evidence type="ECO:0000313" key="2">
    <source>
        <dbReference type="WBParaSite" id="EN70_1353"/>
    </source>
</evidence>
<dbReference type="STRING" id="7209.A0A1I7VDH6"/>
<reference evidence="2" key="2">
    <citation type="submission" date="2016-11" db="UniProtKB">
        <authorList>
            <consortium name="WormBaseParasite"/>
        </authorList>
    </citation>
    <scope>IDENTIFICATION</scope>
</reference>
<dbReference type="Proteomes" id="UP000095285">
    <property type="component" value="Unassembled WGS sequence"/>
</dbReference>
<proteinExistence type="predicted"/>
<reference evidence="1" key="1">
    <citation type="submission" date="2012-04" db="EMBL/GenBank/DDBJ databases">
        <title>The Genome Sequence of Loa loa.</title>
        <authorList>
            <consortium name="The Broad Institute Genome Sequencing Platform"/>
            <consortium name="Broad Institute Genome Sequencing Center for Infectious Disease"/>
            <person name="Nutman T.B."/>
            <person name="Fink D.L."/>
            <person name="Russ C."/>
            <person name="Young S."/>
            <person name="Zeng Q."/>
            <person name="Gargeya S."/>
            <person name="Alvarado L."/>
            <person name="Berlin A."/>
            <person name="Chapman S.B."/>
            <person name="Chen Z."/>
            <person name="Freedman E."/>
            <person name="Gellesch M."/>
            <person name="Goldberg J."/>
            <person name="Griggs A."/>
            <person name="Gujja S."/>
            <person name="Heilman E.R."/>
            <person name="Heiman D."/>
            <person name="Howarth C."/>
            <person name="Mehta T."/>
            <person name="Neiman D."/>
            <person name="Pearson M."/>
            <person name="Roberts A."/>
            <person name="Saif S."/>
            <person name="Shea T."/>
            <person name="Shenoy N."/>
            <person name="Sisk P."/>
            <person name="Stolte C."/>
            <person name="Sykes S."/>
            <person name="White J."/>
            <person name="Yandava C."/>
            <person name="Haas B."/>
            <person name="Henn M.R."/>
            <person name="Nusbaum C."/>
            <person name="Birren B."/>
        </authorList>
    </citation>
    <scope>NUCLEOTIDE SEQUENCE [LARGE SCALE GENOMIC DNA]</scope>
</reference>
<evidence type="ECO:0000313" key="1">
    <source>
        <dbReference type="Proteomes" id="UP000095285"/>
    </source>
</evidence>
<sequence length="90" mass="10537">MLHMKPIMSNLESFYKVLIAYLIEQQYRRSEEAQEKMRASLEYVLLDGFSVTEVLKVHKSPAEHVLQNEPMIFKQTGILLVDDRHCGSRK</sequence>
<dbReference type="AlphaFoldDB" id="A0A1I7VDH6"/>